<evidence type="ECO:0000313" key="3">
    <source>
        <dbReference type="Proteomes" id="UP000606974"/>
    </source>
</evidence>
<keyword evidence="1" id="KW-0472">Membrane</keyword>
<keyword evidence="3" id="KW-1185">Reference proteome</keyword>
<dbReference type="Proteomes" id="UP000606974">
    <property type="component" value="Unassembled WGS sequence"/>
</dbReference>
<evidence type="ECO:0000313" key="2">
    <source>
        <dbReference type="EMBL" id="KAF7509297.1"/>
    </source>
</evidence>
<proteinExistence type="predicted"/>
<name>A0A8H7AJV9_9EURO</name>
<feature type="transmembrane region" description="Helical" evidence="1">
    <location>
        <begin position="101"/>
        <end position="125"/>
    </location>
</feature>
<dbReference type="AlphaFoldDB" id="A0A8H7AJV9"/>
<feature type="transmembrane region" description="Helical" evidence="1">
    <location>
        <begin position="137"/>
        <end position="159"/>
    </location>
</feature>
<dbReference type="Pfam" id="PF11374">
    <property type="entry name" value="DUF3176"/>
    <property type="match status" value="1"/>
</dbReference>
<dbReference type="InterPro" id="IPR021514">
    <property type="entry name" value="DUF3176"/>
</dbReference>
<keyword evidence="1" id="KW-1133">Transmembrane helix</keyword>
<sequence length="180" mass="19891">MFRRVFGAQESVSPSLLQRSPYQDDPHLRAEAHPLQHQWGESPEEQFQDQRAGFSLPRKPIAHGTASTRAVDQNGCYQEVNPGVNVSKNQSSSQSRFLSTWWLEIICCVLFIGALAAVVITVTPYEGRLLPQWPYRLSINTLIAVYMIILKAAMLLVAAEGLTGGLGDHWSFCGGCEGDS</sequence>
<gene>
    <name evidence="2" type="ORF">GJ744_008191</name>
</gene>
<dbReference type="PANTHER" id="PTHR35394">
    <property type="entry name" value="DUF3176 DOMAIN-CONTAINING PROTEIN"/>
    <property type="match status" value="1"/>
</dbReference>
<accession>A0A8H7AJV9</accession>
<comment type="caution">
    <text evidence="2">The sequence shown here is derived from an EMBL/GenBank/DDBJ whole genome shotgun (WGS) entry which is preliminary data.</text>
</comment>
<dbReference type="OrthoDB" id="5376804at2759"/>
<evidence type="ECO:0000256" key="1">
    <source>
        <dbReference type="SAM" id="Phobius"/>
    </source>
</evidence>
<protein>
    <submittedName>
        <fullName evidence="2">Uncharacterized protein</fullName>
    </submittedName>
</protein>
<reference evidence="2" key="1">
    <citation type="submission" date="2020-02" db="EMBL/GenBank/DDBJ databases">
        <authorList>
            <person name="Palmer J.M."/>
        </authorList>
    </citation>
    <scope>NUCLEOTIDE SEQUENCE</scope>
    <source>
        <strain evidence="2">EPUS1.4</strain>
        <tissue evidence="2">Thallus</tissue>
    </source>
</reference>
<dbReference type="EMBL" id="JAACFV010000043">
    <property type="protein sequence ID" value="KAF7509297.1"/>
    <property type="molecule type" value="Genomic_DNA"/>
</dbReference>
<dbReference type="PANTHER" id="PTHR35394:SF5">
    <property type="entry name" value="DUF3176 DOMAIN-CONTAINING PROTEIN"/>
    <property type="match status" value="1"/>
</dbReference>
<organism evidence="2 3">
    <name type="scientific">Endocarpon pusillum</name>
    <dbReference type="NCBI Taxonomy" id="364733"/>
    <lineage>
        <taxon>Eukaryota</taxon>
        <taxon>Fungi</taxon>
        <taxon>Dikarya</taxon>
        <taxon>Ascomycota</taxon>
        <taxon>Pezizomycotina</taxon>
        <taxon>Eurotiomycetes</taxon>
        <taxon>Chaetothyriomycetidae</taxon>
        <taxon>Verrucariales</taxon>
        <taxon>Verrucariaceae</taxon>
        <taxon>Endocarpon</taxon>
    </lineage>
</organism>
<keyword evidence="1" id="KW-0812">Transmembrane</keyword>